<evidence type="ECO:0000256" key="3">
    <source>
        <dbReference type="ARBA" id="ARBA00022692"/>
    </source>
</evidence>
<proteinExistence type="predicted"/>
<evidence type="ECO:0000256" key="2">
    <source>
        <dbReference type="ARBA" id="ARBA00022475"/>
    </source>
</evidence>
<feature type="transmembrane region" description="Helical" evidence="6">
    <location>
        <begin position="65"/>
        <end position="86"/>
    </location>
</feature>
<feature type="transmembrane region" description="Helical" evidence="6">
    <location>
        <begin position="126"/>
        <end position="145"/>
    </location>
</feature>
<dbReference type="PANTHER" id="PTHR30250:SF31">
    <property type="entry name" value="INNER MEMBRANE PROTEIN YGHQ"/>
    <property type="match status" value="1"/>
</dbReference>
<feature type="transmembrane region" description="Helical" evidence="6">
    <location>
        <begin position="32"/>
        <end position="53"/>
    </location>
</feature>
<dbReference type="PANTHER" id="PTHR30250">
    <property type="entry name" value="PST FAMILY PREDICTED COLANIC ACID TRANSPORTER"/>
    <property type="match status" value="1"/>
</dbReference>
<evidence type="ECO:0000256" key="5">
    <source>
        <dbReference type="ARBA" id="ARBA00023136"/>
    </source>
</evidence>
<dbReference type="GO" id="GO:0005886">
    <property type="term" value="C:plasma membrane"/>
    <property type="evidence" value="ECO:0007669"/>
    <property type="project" value="UniProtKB-SubCell"/>
</dbReference>
<evidence type="ECO:0000256" key="1">
    <source>
        <dbReference type="ARBA" id="ARBA00004651"/>
    </source>
</evidence>
<feature type="transmembrane region" description="Helical" evidence="6">
    <location>
        <begin position="350"/>
        <end position="371"/>
    </location>
</feature>
<feature type="transmembrane region" description="Helical" evidence="6">
    <location>
        <begin position="326"/>
        <end position="344"/>
    </location>
</feature>
<evidence type="ECO:0000256" key="6">
    <source>
        <dbReference type="SAM" id="Phobius"/>
    </source>
</evidence>
<keyword evidence="2" id="KW-1003">Cell membrane</keyword>
<evidence type="ECO:0000313" key="7">
    <source>
        <dbReference type="EMBL" id="AKU16776.1"/>
    </source>
</evidence>
<dbReference type="EMBL" id="CP011112">
    <property type="protein sequence ID" value="AKU16776.1"/>
    <property type="molecule type" value="Genomic_DNA"/>
</dbReference>
<dbReference type="STRING" id="571913.VV02_14360"/>
<feature type="transmembrane region" description="Helical" evidence="6">
    <location>
        <begin position="151"/>
        <end position="170"/>
    </location>
</feature>
<feature type="transmembrane region" description="Helical" evidence="6">
    <location>
        <begin position="255"/>
        <end position="280"/>
    </location>
</feature>
<dbReference type="InterPro" id="IPR050833">
    <property type="entry name" value="Poly_Biosynth_Transport"/>
</dbReference>
<feature type="transmembrane region" description="Helical" evidence="6">
    <location>
        <begin position="92"/>
        <end position="114"/>
    </location>
</feature>
<keyword evidence="5 6" id="KW-0472">Membrane</keyword>
<gene>
    <name evidence="7" type="ORF">VV02_14360</name>
</gene>
<dbReference type="KEGG" id="lmoi:VV02_14360"/>
<keyword evidence="3 6" id="KW-0812">Transmembrane</keyword>
<feature type="transmembrane region" description="Helical" evidence="6">
    <location>
        <begin position="292"/>
        <end position="314"/>
    </location>
</feature>
<reference evidence="7 8" key="1">
    <citation type="submission" date="2015-03" db="EMBL/GenBank/DDBJ databases">
        <title>Luteipulveratus halotolerans sp. nov., a novel actinobacterium (Dermacoccaceae) from Sarawak, Malaysia.</title>
        <authorList>
            <person name="Juboi H."/>
            <person name="Basik A."/>
            <person name="Shamsul S.S."/>
            <person name="Arnold P."/>
            <person name="Schmitt E.K."/>
            <person name="Sanglier J.-J."/>
            <person name="Yeo T."/>
        </authorList>
    </citation>
    <scope>NUCLEOTIDE SEQUENCE [LARGE SCALE GENOMIC DNA]</scope>
    <source>
        <strain evidence="7 8">MN07-A0370</strain>
    </source>
</reference>
<comment type="subcellular location">
    <subcellularLocation>
        <location evidence="1">Cell membrane</location>
        <topology evidence="1">Multi-pass membrane protein</topology>
    </subcellularLocation>
</comment>
<dbReference type="Proteomes" id="UP000066480">
    <property type="component" value="Chromosome"/>
</dbReference>
<keyword evidence="4 6" id="KW-1133">Transmembrane helix</keyword>
<accession>A0A0K1JJA1</accession>
<name>A0A0K1JJA1_9MICO</name>
<organism evidence="7 8">
    <name type="scientific">Luteipulveratus mongoliensis</name>
    <dbReference type="NCBI Taxonomy" id="571913"/>
    <lineage>
        <taxon>Bacteria</taxon>
        <taxon>Bacillati</taxon>
        <taxon>Actinomycetota</taxon>
        <taxon>Actinomycetes</taxon>
        <taxon>Micrococcales</taxon>
        <taxon>Dermacoccaceae</taxon>
        <taxon>Luteipulveratus</taxon>
    </lineage>
</organism>
<dbReference type="AlphaFoldDB" id="A0A0K1JJA1"/>
<evidence type="ECO:0008006" key="9">
    <source>
        <dbReference type="Google" id="ProtNLM"/>
    </source>
</evidence>
<evidence type="ECO:0000313" key="8">
    <source>
        <dbReference type="Proteomes" id="UP000066480"/>
    </source>
</evidence>
<protein>
    <recommendedName>
        <fullName evidence="9">Polysaccharide biosynthesis protein</fullName>
    </recommendedName>
</protein>
<evidence type="ECO:0000256" key="4">
    <source>
        <dbReference type="ARBA" id="ARBA00022989"/>
    </source>
</evidence>
<sequence>MGVSNVLSYLFVVVLAPTLGPADFGGYSALSTYGILLAIPAGAFQVVVARHLASGELTSGVRLAAWIGTALAGLTVALSTVLASGFHLDSLWSPVLLGLTLIPMTLTGAFQGVLLGEQRVRGLSSLYIVTAGGRLAAACAAALLGLRVEEVFGVLLIASTFGAAWGWWLCREAIRRLPGATRGLVTELIKSNTTLAAFMALTNVDVILARHFLSAHDSGGYALASTFGRAVCWATQFVALLVVPRMQSHGATRVLLKASGLVLALGLVALGVVAAAPRLWIRLAGGDQYVDFAYLAVACVALGTTWALAQVWLFSEMGGNSATLGLLTWVVLVTQCAVIAFWWHDSAAQIVTVCVVGALVVAVTGLVRVLIAHQAVDPFDETSAIAATDGTRA</sequence>
<keyword evidence="8" id="KW-1185">Reference proteome</keyword>